<evidence type="ECO:0000313" key="4">
    <source>
        <dbReference type="Proteomes" id="UP000028828"/>
    </source>
</evidence>
<dbReference type="OrthoDB" id="10646600at2759"/>
<feature type="region of interest" description="Disordered" evidence="2">
    <location>
        <begin position="187"/>
        <end position="213"/>
    </location>
</feature>
<protein>
    <submittedName>
        <fullName evidence="3">Uncharacterized protein</fullName>
    </submittedName>
</protein>
<name>A0A086J8V3_TOXGO</name>
<feature type="coiled-coil region" evidence="1">
    <location>
        <begin position="69"/>
        <end position="96"/>
    </location>
</feature>
<evidence type="ECO:0000256" key="2">
    <source>
        <dbReference type="SAM" id="MobiDB-lite"/>
    </source>
</evidence>
<comment type="caution">
    <text evidence="3">The sequence shown here is derived from an EMBL/GenBank/DDBJ whole genome shotgun (WGS) entry which is preliminary data.</text>
</comment>
<evidence type="ECO:0000256" key="1">
    <source>
        <dbReference type="SAM" id="Coils"/>
    </source>
</evidence>
<proteinExistence type="predicted"/>
<keyword evidence="1" id="KW-0175">Coiled coil</keyword>
<feature type="compositionally biased region" description="Basic and acidic residues" evidence="2">
    <location>
        <begin position="197"/>
        <end position="213"/>
    </location>
</feature>
<sequence>MVSFPHSAPSVHSDAAVKVITKLYTFLTNRPAAGQSHDEVSKLDEGDRIPCYKKLTASRMLKQSTVHTIADEEKNLKQTANLLKAYEAKKREEIRAKIEEKNTLYYLPRAAQTNDEFSEGQQRVKTRKKDYPGATEKTSWLSSLKIGIDTLTAMASAHQQNTNRTPDPDSLLLPAGSVEVRVRLNTREDGSCESSQIEDKESARNAQKDEEKVEDIGTLKQRLVELLYLHLYDGGAEVEDELQRLLCQIDSKGSREQSASARRIIASFRDSDADHLAVANAVKTDKKIPET</sequence>
<accession>A0A086J8V3</accession>
<gene>
    <name evidence="3" type="ORF">TGP89_281560</name>
</gene>
<dbReference type="AlphaFoldDB" id="A0A086J8V3"/>
<evidence type="ECO:0000313" key="3">
    <source>
        <dbReference type="EMBL" id="KFG28571.1"/>
    </source>
</evidence>
<dbReference type="VEuPathDB" id="ToxoDB:TGP89_281560"/>
<dbReference type="EMBL" id="AEYI02002340">
    <property type="protein sequence ID" value="KFG28571.1"/>
    <property type="molecule type" value="Genomic_DNA"/>
</dbReference>
<organism evidence="3 4">
    <name type="scientific">Toxoplasma gondii p89</name>
    <dbReference type="NCBI Taxonomy" id="943119"/>
    <lineage>
        <taxon>Eukaryota</taxon>
        <taxon>Sar</taxon>
        <taxon>Alveolata</taxon>
        <taxon>Apicomplexa</taxon>
        <taxon>Conoidasida</taxon>
        <taxon>Coccidia</taxon>
        <taxon>Eucoccidiorida</taxon>
        <taxon>Eimeriorina</taxon>
        <taxon>Sarcocystidae</taxon>
        <taxon>Toxoplasma</taxon>
    </lineage>
</organism>
<reference evidence="3 4" key="1">
    <citation type="submission" date="2014-03" db="EMBL/GenBank/DDBJ databases">
        <authorList>
            <person name="Sibley D."/>
            <person name="Venepally P."/>
            <person name="Karamycheva S."/>
            <person name="Hadjithomas M."/>
            <person name="Khan A."/>
            <person name="Brunk B."/>
            <person name="Roos D."/>
            <person name="Caler E."/>
            <person name="Lorenzi H."/>
        </authorList>
    </citation>
    <scope>NUCLEOTIDE SEQUENCE [LARGE SCALE GENOMIC DNA]</scope>
    <source>
        <strain evidence="4">p89</strain>
    </source>
</reference>
<dbReference type="Proteomes" id="UP000028828">
    <property type="component" value="Unassembled WGS sequence"/>
</dbReference>